<dbReference type="Gene3D" id="2.60.40.640">
    <property type="match status" value="1"/>
</dbReference>
<feature type="compositionally biased region" description="Low complexity" evidence="1">
    <location>
        <begin position="9"/>
        <end position="25"/>
    </location>
</feature>
<dbReference type="EMBL" id="KN880553">
    <property type="protein sequence ID" value="KIY66486.1"/>
    <property type="molecule type" value="Genomic_DNA"/>
</dbReference>
<protein>
    <recommendedName>
        <fullName evidence="4">Arrestin-like N-terminal domain-containing protein</fullName>
    </recommendedName>
</protein>
<proteinExistence type="predicted"/>
<evidence type="ECO:0000313" key="3">
    <source>
        <dbReference type="Proteomes" id="UP000054007"/>
    </source>
</evidence>
<evidence type="ECO:0000256" key="1">
    <source>
        <dbReference type="SAM" id="MobiDB-lite"/>
    </source>
</evidence>
<dbReference type="Proteomes" id="UP000054007">
    <property type="component" value="Unassembled WGS sequence"/>
</dbReference>
<feature type="region of interest" description="Disordered" evidence="1">
    <location>
        <begin position="31"/>
        <end position="50"/>
    </location>
</feature>
<evidence type="ECO:0008006" key="4">
    <source>
        <dbReference type="Google" id="ProtNLM"/>
    </source>
</evidence>
<sequence>MNVSVLTLSNPPSYHSRSSFSGSRTSIQTDLPAYAPRLRRSRTAPVDSPPRAQHEYTLAVRSSGIPWATLKLLSRAHASKQVPMYAEGDKIKGALVLDAKKAGSTRCVTLTLMGQILTSSTQWLFLEHKVVLWDRSSSSHKLQAVELPFSFSIPTEVDLNGSTYRLPQTSVDPVGKNDVQYSLFLHMKRSGLVTAVSSSIRTVVAYMPRSRPPPPSELRSLAYNESTSIPGPDVDPDGWRTLPPCTFYGKTGENAQLKVKCTLWLARPLSYTRGSVIPCMLSISSSNHDVLSRLNPALISLRLRQTLTVYPSNIQNSVYQQRPAMDTVVDVRKEAVSMGSARYHETQGRWKDTAQDVGTAVWWPVHREPDDDRMHFEGEVKLHPQLRPTSQMGNYRIRYSVVLMPIEHPKFTYKGDLREPLLEVGVDIVTMYAPGPRPRAYAPMSEDT</sequence>
<keyword evidence="3" id="KW-1185">Reference proteome</keyword>
<feature type="region of interest" description="Disordered" evidence="1">
    <location>
        <begin position="1"/>
        <end position="25"/>
    </location>
</feature>
<reference evidence="2 3" key="1">
    <citation type="journal article" date="2015" name="Fungal Genet. Biol.">
        <title>Evolution of novel wood decay mechanisms in Agaricales revealed by the genome sequences of Fistulina hepatica and Cylindrobasidium torrendii.</title>
        <authorList>
            <person name="Floudas D."/>
            <person name="Held B.W."/>
            <person name="Riley R."/>
            <person name="Nagy L.G."/>
            <person name="Koehler G."/>
            <person name="Ransdell A.S."/>
            <person name="Younus H."/>
            <person name="Chow J."/>
            <person name="Chiniquy J."/>
            <person name="Lipzen A."/>
            <person name="Tritt A."/>
            <person name="Sun H."/>
            <person name="Haridas S."/>
            <person name="LaButti K."/>
            <person name="Ohm R.A."/>
            <person name="Kues U."/>
            <person name="Blanchette R.A."/>
            <person name="Grigoriev I.V."/>
            <person name="Minto R.E."/>
            <person name="Hibbett D.S."/>
        </authorList>
    </citation>
    <scope>NUCLEOTIDE SEQUENCE [LARGE SCALE GENOMIC DNA]</scope>
    <source>
        <strain evidence="2 3">FP15055 ss-10</strain>
    </source>
</reference>
<name>A0A0D7BAD7_9AGAR</name>
<dbReference type="AlphaFoldDB" id="A0A0D7BAD7"/>
<dbReference type="InterPro" id="IPR014752">
    <property type="entry name" value="Arrestin-like_C"/>
</dbReference>
<organism evidence="2 3">
    <name type="scientific">Cylindrobasidium torrendii FP15055 ss-10</name>
    <dbReference type="NCBI Taxonomy" id="1314674"/>
    <lineage>
        <taxon>Eukaryota</taxon>
        <taxon>Fungi</taxon>
        <taxon>Dikarya</taxon>
        <taxon>Basidiomycota</taxon>
        <taxon>Agaricomycotina</taxon>
        <taxon>Agaricomycetes</taxon>
        <taxon>Agaricomycetidae</taxon>
        <taxon>Agaricales</taxon>
        <taxon>Marasmiineae</taxon>
        <taxon>Physalacriaceae</taxon>
        <taxon>Cylindrobasidium</taxon>
    </lineage>
</organism>
<accession>A0A0D7BAD7</accession>
<dbReference type="OrthoDB" id="3261578at2759"/>
<evidence type="ECO:0000313" key="2">
    <source>
        <dbReference type="EMBL" id="KIY66486.1"/>
    </source>
</evidence>
<gene>
    <name evidence="2" type="ORF">CYLTODRAFT_377683</name>
</gene>